<keyword evidence="1" id="KW-1133">Transmembrane helix</keyword>
<evidence type="ECO:0000256" key="1">
    <source>
        <dbReference type="SAM" id="Phobius"/>
    </source>
</evidence>
<reference evidence="2" key="1">
    <citation type="submission" date="2021-02" db="EMBL/GenBank/DDBJ databases">
        <authorList>
            <person name="Nowell W R."/>
        </authorList>
    </citation>
    <scope>NUCLEOTIDE SEQUENCE</scope>
</reference>
<feature type="transmembrane region" description="Helical" evidence="1">
    <location>
        <begin position="59"/>
        <end position="81"/>
    </location>
</feature>
<organism evidence="2 3">
    <name type="scientific">Adineta steineri</name>
    <dbReference type="NCBI Taxonomy" id="433720"/>
    <lineage>
        <taxon>Eukaryota</taxon>
        <taxon>Metazoa</taxon>
        <taxon>Spiralia</taxon>
        <taxon>Gnathifera</taxon>
        <taxon>Rotifera</taxon>
        <taxon>Eurotatoria</taxon>
        <taxon>Bdelloidea</taxon>
        <taxon>Adinetida</taxon>
        <taxon>Adinetidae</taxon>
        <taxon>Adineta</taxon>
    </lineage>
</organism>
<name>A0A815Y3Q8_9BILA</name>
<dbReference type="Proteomes" id="UP000663845">
    <property type="component" value="Unassembled WGS sequence"/>
</dbReference>
<feature type="non-terminal residue" evidence="2">
    <location>
        <position position="1"/>
    </location>
</feature>
<evidence type="ECO:0000313" key="2">
    <source>
        <dbReference type="EMBL" id="CAF1565275.1"/>
    </source>
</evidence>
<protein>
    <submittedName>
        <fullName evidence="2">Uncharacterized protein</fullName>
    </submittedName>
</protein>
<gene>
    <name evidence="2" type="ORF">JYZ213_LOCUS47099</name>
</gene>
<comment type="caution">
    <text evidence="2">The sequence shown here is derived from an EMBL/GenBank/DDBJ whole genome shotgun (WGS) entry which is preliminary data.</text>
</comment>
<proteinExistence type="predicted"/>
<keyword evidence="1" id="KW-0812">Transmembrane</keyword>
<keyword evidence="1" id="KW-0472">Membrane</keyword>
<feature type="non-terminal residue" evidence="2">
    <location>
        <position position="121"/>
    </location>
</feature>
<accession>A0A815Y3Q8</accession>
<dbReference type="EMBL" id="CAJNOG010007460">
    <property type="protein sequence ID" value="CAF1565275.1"/>
    <property type="molecule type" value="Genomic_DNA"/>
</dbReference>
<evidence type="ECO:0000313" key="3">
    <source>
        <dbReference type="Proteomes" id="UP000663845"/>
    </source>
</evidence>
<feature type="transmembrane region" description="Helical" evidence="1">
    <location>
        <begin position="6"/>
        <end position="25"/>
    </location>
</feature>
<sequence length="121" mass="14228">ALGTFLPITMGATTAVLLNLSSCLLNKTLHLPQFNIRAYPEWRQFFRQHAFKGMAHRHFFAYPLINGFLASMVFLGQHYYWKNYLQQNKNDIILNERLFLSSSYFTAKQFSKKILDNSKWS</sequence>
<dbReference type="AlphaFoldDB" id="A0A815Y3Q8"/>